<protein>
    <submittedName>
        <fullName evidence="3">Uncharacterized protein C17orf59</fullName>
    </submittedName>
</protein>
<evidence type="ECO:0000313" key="4">
    <source>
        <dbReference type="Proteomes" id="UP000242188"/>
    </source>
</evidence>
<feature type="compositionally biased region" description="Polar residues" evidence="1">
    <location>
        <begin position="78"/>
        <end position="88"/>
    </location>
</feature>
<dbReference type="PANTHER" id="PTHR13440:SF7">
    <property type="entry name" value="BLOC-1 RELATED COMPLEX SUBUNIT 6"/>
    <property type="match status" value="1"/>
</dbReference>
<feature type="compositionally biased region" description="Polar residues" evidence="1">
    <location>
        <begin position="12"/>
        <end position="22"/>
    </location>
</feature>
<dbReference type="GO" id="GO:0032418">
    <property type="term" value="P:lysosome localization"/>
    <property type="evidence" value="ECO:0007669"/>
    <property type="project" value="TreeGrafter"/>
</dbReference>
<evidence type="ECO:0000313" key="3">
    <source>
        <dbReference type="EMBL" id="OWF41989.1"/>
    </source>
</evidence>
<evidence type="ECO:0000259" key="2">
    <source>
        <dbReference type="Pfam" id="PF10157"/>
    </source>
</evidence>
<organism evidence="3 4">
    <name type="scientific">Mizuhopecten yessoensis</name>
    <name type="common">Japanese scallop</name>
    <name type="synonym">Patinopecten yessoensis</name>
    <dbReference type="NCBI Taxonomy" id="6573"/>
    <lineage>
        <taxon>Eukaryota</taxon>
        <taxon>Metazoa</taxon>
        <taxon>Spiralia</taxon>
        <taxon>Lophotrochozoa</taxon>
        <taxon>Mollusca</taxon>
        <taxon>Bivalvia</taxon>
        <taxon>Autobranchia</taxon>
        <taxon>Pteriomorphia</taxon>
        <taxon>Pectinida</taxon>
        <taxon>Pectinoidea</taxon>
        <taxon>Pectinidae</taxon>
        <taxon>Mizuhopecten</taxon>
    </lineage>
</organism>
<keyword evidence="4" id="KW-1185">Reference proteome</keyword>
<feature type="compositionally biased region" description="Basic and acidic residues" evidence="1">
    <location>
        <begin position="33"/>
        <end position="49"/>
    </location>
</feature>
<accession>A0A210Q003</accession>
<dbReference type="OrthoDB" id="21270at2759"/>
<evidence type="ECO:0000256" key="1">
    <source>
        <dbReference type="SAM" id="MobiDB-lite"/>
    </source>
</evidence>
<dbReference type="Pfam" id="PF10157">
    <property type="entry name" value="BORCS6"/>
    <property type="match status" value="1"/>
</dbReference>
<dbReference type="GO" id="GO:0099078">
    <property type="term" value="C:BORC complex"/>
    <property type="evidence" value="ECO:0007669"/>
    <property type="project" value="TreeGrafter"/>
</dbReference>
<dbReference type="InterPro" id="IPR046465">
    <property type="entry name" value="BORCS6_C"/>
</dbReference>
<name>A0A210Q003_MIZYE</name>
<sequence length="342" mass="37462">MEDIVANDDDQGGSSNLNSSMDSLWCDPVQIEGVRESVDGDRRKDRHSTSSDVTLEGVSNSESVSTLELCDSGEPDKQSPSSESNISRPDSLCLPRPLQQYERKRSKSDGQNQLASYINNSTNVITEWRSCRSASTTEEILGKKDPEFENIEETMLSKSMPHGTIVRKGEMIEFIAEDLQEKIRRSSPLTKTDSSGLSSRTSSLRSISSVNSMSSSSSAMATSSLMQQSPDDIPPIDASAILELEAHARRVADSVDLMMGNLRSNLHKMSAITVGCLDAYKTSVDVTCDSVDSSIKAMYALMAKCEELNNNMGPVYRLGDQMYPSTLILVSDQDKAMSKPRL</sequence>
<gene>
    <name evidence="3" type="ORF">KP79_PYT11026</name>
</gene>
<feature type="compositionally biased region" description="Acidic residues" evidence="1">
    <location>
        <begin position="1"/>
        <end position="11"/>
    </location>
</feature>
<dbReference type="PANTHER" id="PTHR13440">
    <property type="entry name" value="BLOC-1 RELATED COMPLEX SUBUNIT 6"/>
    <property type="match status" value="1"/>
</dbReference>
<comment type="caution">
    <text evidence="3">The sequence shown here is derived from an EMBL/GenBank/DDBJ whole genome shotgun (WGS) entry which is preliminary data.</text>
</comment>
<dbReference type="AlphaFoldDB" id="A0A210Q003"/>
<feature type="domain" description="BLOC-1-related complex subunit 6 C-terminal helix" evidence="2">
    <location>
        <begin position="234"/>
        <end position="322"/>
    </location>
</feature>
<feature type="region of interest" description="Disordered" evidence="1">
    <location>
        <begin position="185"/>
        <end position="209"/>
    </location>
</feature>
<proteinExistence type="predicted"/>
<feature type="compositionally biased region" description="Polar residues" evidence="1">
    <location>
        <begin position="50"/>
        <end position="66"/>
    </location>
</feature>
<dbReference type="STRING" id="6573.A0A210Q003"/>
<feature type="compositionally biased region" description="Low complexity" evidence="1">
    <location>
        <begin position="194"/>
        <end position="209"/>
    </location>
</feature>
<feature type="region of interest" description="Disordered" evidence="1">
    <location>
        <begin position="1"/>
        <end position="93"/>
    </location>
</feature>
<reference evidence="3 4" key="1">
    <citation type="journal article" date="2017" name="Nat. Ecol. Evol.">
        <title>Scallop genome provides insights into evolution of bilaterian karyotype and development.</title>
        <authorList>
            <person name="Wang S."/>
            <person name="Zhang J."/>
            <person name="Jiao W."/>
            <person name="Li J."/>
            <person name="Xun X."/>
            <person name="Sun Y."/>
            <person name="Guo X."/>
            <person name="Huan P."/>
            <person name="Dong B."/>
            <person name="Zhang L."/>
            <person name="Hu X."/>
            <person name="Sun X."/>
            <person name="Wang J."/>
            <person name="Zhao C."/>
            <person name="Wang Y."/>
            <person name="Wang D."/>
            <person name="Huang X."/>
            <person name="Wang R."/>
            <person name="Lv J."/>
            <person name="Li Y."/>
            <person name="Zhang Z."/>
            <person name="Liu B."/>
            <person name="Lu W."/>
            <person name="Hui Y."/>
            <person name="Liang J."/>
            <person name="Zhou Z."/>
            <person name="Hou R."/>
            <person name="Li X."/>
            <person name="Liu Y."/>
            <person name="Li H."/>
            <person name="Ning X."/>
            <person name="Lin Y."/>
            <person name="Zhao L."/>
            <person name="Xing Q."/>
            <person name="Dou J."/>
            <person name="Li Y."/>
            <person name="Mao J."/>
            <person name="Guo H."/>
            <person name="Dou H."/>
            <person name="Li T."/>
            <person name="Mu C."/>
            <person name="Jiang W."/>
            <person name="Fu Q."/>
            <person name="Fu X."/>
            <person name="Miao Y."/>
            <person name="Liu J."/>
            <person name="Yu Q."/>
            <person name="Li R."/>
            <person name="Liao H."/>
            <person name="Li X."/>
            <person name="Kong Y."/>
            <person name="Jiang Z."/>
            <person name="Chourrout D."/>
            <person name="Li R."/>
            <person name="Bao Z."/>
        </authorList>
    </citation>
    <scope>NUCLEOTIDE SEQUENCE [LARGE SCALE GENOMIC DNA]</scope>
    <source>
        <strain evidence="3 4">PY_sf001</strain>
    </source>
</reference>
<dbReference type="Proteomes" id="UP000242188">
    <property type="component" value="Unassembled WGS sequence"/>
</dbReference>
<dbReference type="EMBL" id="NEDP02005326">
    <property type="protein sequence ID" value="OWF41989.1"/>
    <property type="molecule type" value="Genomic_DNA"/>
</dbReference>
<dbReference type="InterPro" id="IPR019314">
    <property type="entry name" value="BORCS6"/>
</dbReference>